<keyword evidence="4" id="KW-0804">Transcription</keyword>
<dbReference type="Pfam" id="PF03466">
    <property type="entry name" value="LysR_substrate"/>
    <property type="match status" value="1"/>
</dbReference>
<evidence type="ECO:0000313" key="6">
    <source>
        <dbReference type="EMBL" id="NHN88168.1"/>
    </source>
</evidence>
<organism evidence="6 7">
    <name type="scientific">Acetobacter conturbans</name>
    <dbReference type="NCBI Taxonomy" id="1737472"/>
    <lineage>
        <taxon>Bacteria</taxon>
        <taxon>Pseudomonadati</taxon>
        <taxon>Pseudomonadota</taxon>
        <taxon>Alphaproteobacteria</taxon>
        <taxon>Acetobacterales</taxon>
        <taxon>Acetobacteraceae</taxon>
        <taxon>Acetobacter</taxon>
    </lineage>
</organism>
<dbReference type="SUPFAM" id="SSF53850">
    <property type="entry name" value="Periplasmic binding protein-like II"/>
    <property type="match status" value="1"/>
</dbReference>
<dbReference type="PROSITE" id="PS50931">
    <property type="entry name" value="HTH_LYSR"/>
    <property type="match status" value="1"/>
</dbReference>
<protein>
    <submittedName>
        <fullName evidence="6">LysR family transcriptional regulator</fullName>
    </submittedName>
</protein>
<evidence type="ECO:0000256" key="1">
    <source>
        <dbReference type="ARBA" id="ARBA00009437"/>
    </source>
</evidence>
<dbReference type="PANTHER" id="PTHR30346">
    <property type="entry name" value="TRANSCRIPTIONAL DUAL REGULATOR HCAR-RELATED"/>
    <property type="match status" value="1"/>
</dbReference>
<proteinExistence type="inferred from homology"/>
<dbReference type="SUPFAM" id="SSF46785">
    <property type="entry name" value="Winged helix' DNA-binding domain"/>
    <property type="match status" value="1"/>
</dbReference>
<evidence type="ECO:0000259" key="5">
    <source>
        <dbReference type="PROSITE" id="PS50931"/>
    </source>
</evidence>
<comment type="caution">
    <text evidence="6">The sequence shown here is derived from an EMBL/GenBank/DDBJ whole genome shotgun (WGS) entry which is preliminary data.</text>
</comment>
<dbReference type="Gene3D" id="1.10.10.10">
    <property type="entry name" value="Winged helix-like DNA-binding domain superfamily/Winged helix DNA-binding domain"/>
    <property type="match status" value="1"/>
</dbReference>
<feature type="domain" description="HTH lysR-type" evidence="5">
    <location>
        <begin position="5"/>
        <end position="63"/>
    </location>
</feature>
<gene>
    <name evidence="6" type="ORF">GOB81_05950</name>
</gene>
<dbReference type="Pfam" id="PF00126">
    <property type="entry name" value="HTH_1"/>
    <property type="match status" value="1"/>
</dbReference>
<keyword evidence="2" id="KW-0805">Transcription regulation</keyword>
<accession>A0ABX0K0D7</accession>
<dbReference type="InterPro" id="IPR005119">
    <property type="entry name" value="LysR_subst-bd"/>
</dbReference>
<dbReference type="PANTHER" id="PTHR30346:SF10">
    <property type="entry name" value="TRANSCRIPTIONAL REGULATOR OF OXIDATIVE STRESS OXYR"/>
    <property type="match status" value="1"/>
</dbReference>
<sequence length="318" mass="34858">MVILPSPQQLRYLLALAEWRHFGRAASACAVTQSTLSAGILALERQLDVSLLDREVGKRVVFTLLGEEVIRRARVALEALEAISHVAQASREPMTGPMRLGVIPTIGPFILPRLIPLIREWFPQIRLIITEDMTERLLEKLTTGRLDVILLAMPCICEGLETVPLWRDPFVLAVPKSDALAKLPSVPLERLTEEPMVLLEDGHCLREQTVAVCRQGRDWGGSELESAHTASSLHTLVRMVGEGLGIGLLPGLAVDSGILEGTGVITRPVTGGPAWRTIGLGWRMRSPRTEDFRALAHTLKKLAPAEAEAALREDPVEV</sequence>
<keyword evidence="7" id="KW-1185">Reference proteome</keyword>
<dbReference type="EMBL" id="WOSY01000004">
    <property type="protein sequence ID" value="NHN88168.1"/>
    <property type="molecule type" value="Genomic_DNA"/>
</dbReference>
<comment type="similarity">
    <text evidence="1">Belongs to the LysR transcriptional regulatory family.</text>
</comment>
<dbReference type="Proteomes" id="UP000631653">
    <property type="component" value="Unassembled WGS sequence"/>
</dbReference>
<reference evidence="6 7" key="1">
    <citation type="journal article" date="2020" name="Int. J. Syst. Evol. Microbiol.">
        <title>Novel acetic acid bacteria from cider fermentations: Acetobacter conturbans sp. nov. and Acetobacter fallax sp. nov.</title>
        <authorList>
            <person name="Sombolestani A.S."/>
            <person name="Cleenwerck I."/>
            <person name="Cnockaert M."/>
            <person name="Borremans W."/>
            <person name="Wieme A.D."/>
            <person name="De Vuyst L."/>
            <person name="Vandamme P."/>
        </authorList>
    </citation>
    <scope>NUCLEOTIDE SEQUENCE [LARGE SCALE GENOMIC DNA]</scope>
    <source>
        <strain evidence="6 7">LMG 1627</strain>
    </source>
</reference>
<evidence type="ECO:0000256" key="2">
    <source>
        <dbReference type="ARBA" id="ARBA00023015"/>
    </source>
</evidence>
<dbReference type="CDD" id="cd08411">
    <property type="entry name" value="PBP2_OxyR"/>
    <property type="match status" value="1"/>
</dbReference>
<evidence type="ECO:0000313" key="7">
    <source>
        <dbReference type="Proteomes" id="UP000631653"/>
    </source>
</evidence>
<dbReference type="InterPro" id="IPR036390">
    <property type="entry name" value="WH_DNA-bd_sf"/>
</dbReference>
<name>A0ABX0K0D7_9PROT</name>
<evidence type="ECO:0000256" key="4">
    <source>
        <dbReference type="ARBA" id="ARBA00023163"/>
    </source>
</evidence>
<dbReference type="InterPro" id="IPR036388">
    <property type="entry name" value="WH-like_DNA-bd_sf"/>
</dbReference>
<dbReference type="RefSeq" id="WP_173569451.1">
    <property type="nucleotide sequence ID" value="NZ_WOSY01000004.1"/>
</dbReference>
<dbReference type="InterPro" id="IPR000847">
    <property type="entry name" value="LysR_HTH_N"/>
</dbReference>
<dbReference type="Gene3D" id="3.40.190.10">
    <property type="entry name" value="Periplasmic binding protein-like II"/>
    <property type="match status" value="2"/>
</dbReference>
<keyword evidence="3" id="KW-0238">DNA-binding</keyword>
<evidence type="ECO:0000256" key="3">
    <source>
        <dbReference type="ARBA" id="ARBA00023125"/>
    </source>
</evidence>